<dbReference type="RefSeq" id="WP_330095134.1">
    <property type="nucleotide sequence ID" value="NZ_JAUZMY010000048.1"/>
</dbReference>
<dbReference type="NCBIfam" id="NF042432">
    <property type="entry name" value="DHPACoAdixog_DpgC"/>
    <property type="match status" value="1"/>
</dbReference>
<dbReference type="CDD" id="cd06558">
    <property type="entry name" value="crotonase-like"/>
    <property type="match status" value="1"/>
</dbReference>
<protein>
    <submittedName>
        <fullName evidence="1">Enoyl-CoA hydratase/isomerase family protein</fullName>
    </submittedName>
</protein>
<dbReference type="PANTHER" id="PTHR11941:SF54">
    <property type="entry name" value="ENOYL-COA HYDRATASE, MITOCHONDRIAL"/>
    <property type="match status" value="1"/>
</dbReference>
<dbReference type="InterPro" id="IPR029045">
    <property type="entry name" value="ClpP/crotonase-like_dom_sf"/>
</dbReference>
<accession>A0ABU7KGL3</accession>
<gene>
    <name evidence="1" type="ORF">Q8791_29535</name>
</gene>
<dbReference type="Pfam" id="PF00378">
    <property type="entry name" value="ECH_1"/>
    <property type="match status" value="1"/>
</dbReference>
<proteinExistence type="predicted"/>
<dbReference type="PANTHER" id="PTHR11941">
    <property type="entry name" value="ENOYL-COA HYDRATASE-RELATED"/>
    <property type="match status" value="1"/>
</dbReference>
<dbReference type="EMBL" id="JAUZMY010000048">
    <property type="protein sequence ID" value="MEE2041374.1"/>
    <property type="molecule type" value="Genomic_DNA"/>
</dbReference>
<comment type="caution">
    <text evidence="1">The sequence shown here is derived from an EMBL/GenBank/DDBJ whole genome shotgun (WGS) entry which is preliminary data.</text>
</comment>
<sequence length="456" mass="49554">MGPHTPSTVRALNEICALPLPSRLPEAAHVLDGAAKQLEEALLAGPPPAERTQEERVSAAEAKDAVRTLRHRFLARHTEQVYDELTGAGTRRLRLDRLVGDATLRFPGLLPSRELMDAESTRMQADKEGAEIDQGLFVRAVLGSPRTGRHLIESMLRPTRAGTDLLPEFRRTGTVDLGPVRIERVGRAAHVTMCAPDRLNAEDDAQVAAMETAVDLALLDPGVGVGVVRGGTMTHPRYRGRRVFSAGINLKELHRGGISLVGFLLGRELGYINKIIRGVDPGGGESWRPRTVQKPWVGAVDTFAIGGGAQLLLAFDRLIAGRDAYVSLPAAQEGIVPGAANLRLGRVAGPRVSREVILWGRRVWASEADASHLFDTVVEPDGVDAAVEEAVERLDSPAVVTNRRMLQLAEHPPEPFREYMAEFALQQALRLYSEDVLHKTGRFTTRARADESGGQG</sequence>
<dbReference type="Gene3D" id="3.90.226.10">
    <property type="entry name" value="2-enoyl-CoA Hydratase, Chain A, domain 1"/>
    <property type="match status" value="1"/>
</dbReference>
<dbReference type="InterPro" id="IPR001753">
    <property type="entry name" value="Enoyl-CoA_hydra/iso"/>
</dbReference>
<reference evidence="1 2" key="1">
    <citation type="submission" date="2023-08" db="EMBL/GenBank/DDBJ databases">
        <authorList>
            <person name="Girao M."/>
            <person name="Carvalho M.F."/>
        </authorList>
    </citation>
    <scope>NUCLEOTIDE SEQUENCE [LARGE SCALE GENOMIC DNA]</scope>
    <source>
        <strain evidence="1 2">CT-R113</strain>
    </source>
</reference>
<organism evidence="1 2">
    <name type="scientific">Nocardiopsis codii</name>
    <dbReference type="NCBI Taxonomy" id="3065942"/>
    <lineage>
        <taxon>Bacteria</taxon>
        <taxon>Bacillati</taxon>
        <taxon>Actinomycetota</taxon>
        <taxon>Actinomycetes</taxon>
        <taxon>Streptosporangiales</taxon>
        <taxon>Nocardiopsidaceae</taxon>
        <taxon>Nocardiopsis</taxon>
    </lineage>
</organism>
<dbReference type="Proteomes" id="UP001356095">
    <property type="component" value="Unassembled WGS sequence"/>
</dbReference>
<evidence type="ECO:0000313" key="2">
    <source>
        <dbReference type="Proteomes" id="UP001356095"/>
    </source>
</evidence>
<dbReference type="SUPFAM" id="SSF52096">
    <property type="entry name" value="ClpP/crotonase"/>
    <property type="match status" value="1"/>
</dbReference>
<evidence type="ECO:0000313" key="1">
    <source>
        <dbReference type="EMBL" id="MEE2041374.1"/>
    </source>
</evidence>
<name>A0ABU7KGL3_9ACTN</name>
<keyword evidence="2" id="KW-1185">Reference proteome</keyword>
<dbReference type="InterPro" id="IPR053482">
    <property type="entry name" value="DPA-CoA_Dioxygenase"/>
</dbReference>
<dbReference type="Gene3D" id="1.20.58.1300">
    <property type="match status" value="1"/>
</dbReference>